<proteinExistence type="predicted"/>
<reference evidence="1 2" key="1">
    <citation type="submission" date="2015-08" db="EMBL/GenBank/DDBJ databases">
        <authorList>
            <person name="Babu N.S."/>
            <person name="Beckwith C.J."/>
            <person name="Beseler K.G."/>
            <person name="Brison A."/>
            <person name="Carone J.V."/>
            <person name="Caskin T.P."/>
            <person name="Diamond M."/>
            <person name="Durham M.E."/>
            <person name="Foxe J.M."/>
            <person name="Go M."/>
            <person name="Henderson B.A."/>
            <person name="Jones I.B."/>
            <person name="McGettigan J.A."/>
            <person name="Micheletti S.J."/>
            <person name="Nasrallah M.E."/>
            <person name="Ortiz D."/>
            <person name="Piller C.R."/>
            <person name="Privatt S.R."/>
            <person name="Schneider S.L."/>
            <person name="Sharp S."/>
            <person name="Smith T.C."/>
            <person name="Stanton J.D."/>
            <person name="Ullery H.E."/>
            <person name="Wilson R.J."/>
            <person name="Serrano M.G."/>
            <person name="Buck G."/>
            <person name="Lee V."/>
            <person name="Wang Y."/>
            <person name="Carvalho R."/>
            <person name="Voegtly L."/>
            <person name="Shi R."/>
            <person name="Duckworth R."/>
            <person name="Johnson A."/>
            <person name="Loviza R."/>
            <person name="Walstead R."/>
            <person name="Shah Z."/>
            <person name="Kiflezghi M."/>
            <person name="Wade K."/>
            <person name="Ball S.L."/>
            <person name="Bradley K.W."/>
            <person name="Asai D.J."/>
            <person name="Bowman C.A."/>
            <person name="Russell D.A."/>
            <person name="Pope W.H."/>
            <person name="Jacobs-Sera D."/>
            <person name="Hendrix R.W."/>
            <person name="Hatfull G.F."/>
        </authorList>
    </citation>
    <scope>NUCLEOTIDE SEQUENCE [LARGE SCALE GENOMIC DNA]</scope>
    <source>
        <strain evidence="1 2">DSM 27648</strain>
    </source>
</reference>
<dbReference type="STRING" id="1391654.AKJ09_11011"/>
<evidence type="ECO:0000313" key="2">
    <source>
        <dbReference type="Proteomes" id="UP000064967"/>
    </source>
</evidence>
<dbReference type="EMBL" id="CP012333">
    <property type="protein sequence ID" value="AKV04348.1"/>
    <property type="molecule type" value="Genomic_DNA"/>
</dbReference>
<dbReference type="Proteomes" id="UP000064967">
    <property type="component" value="Chromosome"/>
</dbReference>
<gene>
    <name evidence="1" type="ORF">AKJ09_11011</name>
</gene>
<protein>
    <submittedName>
        <fullName evidence="1">Uncharacterized protein</fullName>
    </submittedName>
</protein>
<dbReference type="AlphaFoldDB" id="A0A0K1QF48"/>
<sequence>MTSRASFSTASVKSAAFEAVTARSFAVPGGLLGEVTTDLARKKRYDQILYCLDIRRTSPAAPAWWITTRAIAARSFQGGGCRRRVHVSDLRPSAELGGGRDEVDDWLGKGSSRRRLGCVQVRRCAASSLAGASSDGMNLAVAAVNGVSVCASRGAPVGTTTSRTGDGSSNPAIRVALEWLTRSPRTR</sequence>
<evidence type="ECO:0000313" key="1">
    <source>
        <dbReference type="EMBL" id="AKV04348.1"/>
    </source>
</evidence>
<organism evidence="1 2">
    <name type="scientific">Labilithrix luteola</name>
    <dbReference type="NCBI Taxonomy" id="1391654"/>
    <lineage>
        <taxon>Bacteria</taxon>
        <taxon>Pseudomonadati</taxon>
        <taxon>Myxococcota</taxon>
        <taxon>Polyangia</taxon>
        <taxon>Polyangiales</taxon>
        <taxon>Labilitrichaceae</taxon>
        <taxon>Labilithrix</taxon>
    </lineage>
</organism>
<name>A0A0K1QF48_9BACT</name>
<dbReference type="KEGG" id="llu:AKJ09_11011"/>
<keyword evidence="2" id="KW-1185">Reference proteome</keyword>
<accession>A0A0K1QF48</accession>